<feature type="compositionally biased region" description="Polar residues" evidence="1">
    <location>
        <begin position="51"/>
        <end position="60"/>
    </location>
</feature>
<dbReference type="Proteomes" id="UP000246464">
    <property type="component" value="Chromosome 12"/>
</dbReference>
<evidence type="ECO:0000313" key="3">
    <source>
        <dbReference type="Proteomes" id="UP000246464"/>
    </source>
</evidence>
<accession>A0A2U9C3X9</accession>
<feature type="compositionally biased region" description="Basic and acidic residues" evidence="1">
    <location>
        <begin position="29"/>
        <end position="41"/>
    </location>
</feature>
<feature type="region of interest" description="Disordered" evidence="1">
    <location>
        <begin position="29"/>
        <end position="60"/>
    </location>
</feature>
<dbReference type="EMBL" id="CP026254">
    <property type="protein sequence ID" value="AWP11118.1"/>
    <property type="molecule type" value="Genomic_DNA"/>
</dbReference>
<keyword evidence="3" id="KW-1185">Reference proteome</keyword>
<evidence type="ECO:0000256" key="1">
    <source>
        <dbReference type="SAM" id="MobiDB-lite"/>
    </source>
</evidence>
<dbReference type="AlphaFoldDB" id="A0A2U9C3X9"/>
<evidence type="ECO:0000313" key="2">
    <source>
        <dbReference type="EMBL" id="AWP11118.1"/>
    </source>
</evidence>
<reference evidence="2 3" key="1">
    <citation type="submission" date="2017-12" db="EMBL/GenBank/DDBJ databases">
        <title>Integrating genomic resources of turbot (Scophthalmus maximus) in depth evaluation of genetic and physical mapping variation across individuals.</title>
        <authorList>
            <person name="Martinez P."/>
        </authorList>
    </citation>
    <scope>NUCLEOTIDE SEQUENCE [LARGE SCALE GENOMIC DNA]</scope>
</reference>
<name>A0A2U9C3X9_SCOMX</name>
<sequence length="60" mass="6769">MPVLVQGTQLSPPLSRSCAVSLPQHIQMRGEHNMKEERKGEVNTGEPVWNRTGSQVEQVW</sequence>
<gene>
    <name evidence="2" type="ORF">SMAX5B_022486</name>
</gene>
<organism evidence="2 3">
    <name type="scientific">Scophthalmus maximus</name>
    <name type="common">Turbot</name>
    <name type="synonym">Psetta maxima</name>
    <dbReference type="NCBI Taxonomy" id="52904"/>
    <lineage>
        <taxon>Eukaryota</taxon>
        <taxon>Metazoa</taxon>
        <taxon>Chordata</taxon>
        <taxon>Craniata</taxon>
        <taxon>Vertebrata</taxon>
        <taxon>Euteleostomi</taxon>
        <taxon>Actinopterygii</taxon>
        <taxon>Neopterygii</taxon>
        <taxon>Teleostei</taxon>
        <taxon>Neoteleostei</taxon>
        <taxon>Acanthomorphata</taxon>
        <taxon>Carangaria</taxon>
        <taxon>Pleuronectiformes</taxon>
        <taxon>Pleuronectoidei</taxon>
        <taxon>Scophthalmidae</taxon>
        <taxon>Scophthalmus</taxon>
    </lineage>
</organism>
<proteinExistence type="predicted"/>
<protein>
    <submittedName>
        <fullName evidence="2">Uncharacterized protein</fullName>
    </submittedName>
</protein>